<dbReference type="PROSITE" id="PS00198">
    <property type="entry name" value="4FE4S_FER_1"/>
    <property type="match status" value="1"/>
</dbReference>
<dbReference type="EMBL" id="UOEY01000069">
    <property type="protein sequence ID" value="VAW39185.1"/>
    <property type="molecule type" value="Genomic_DNA"/>
</dbReference>
<dbReference type="GO" id="GO:0046872">
    <property type="term" value="F:metal ion binding"/>
    <property type="evidence" value="ECO:0007669"/>
    <property type="project" value="UniProtKB-KW"/>
</dbReference>
<dbReference type="InterPro" id="IPR017900">
    <property type="entry name" value="4Fe4S_Fe_S_CS"/>
</dbReference>
<dbReference type="PROSITE" id="PS51379">
    <property type="entry name" value="4FE4S_FER_2"/>
    <property type="match status" value="2"/>
</dbReference>
<keyword evidence="9" id="KW-0520">NAD</keyword>
<keyword evidence="11" id="KW-0472">Membrane</keyword>
<evidence type="ECO:0000256" key="2">
    <source>
        <dbReference type="ARBA" id="ARBA00022485"/>
    </source>
</evidence>
<dbReference type="PANTHER" id="PTHR10849:SF24">
    <property type="entry name" value="NADH-QUINONE OXIDOREDUCTASE SUBUNIT I 2"/>
    <property type="match status" value="1"/>
</dbReference>
<dbReference type="GO" id="GO:0051539">
    <property type="term" value="F:4 iron, 4 sulfur cluster binding"/>
    <property type="evidence" value="ECO:0007669"/>
    <property type="project" value="UniProtKB-KW"/>
</dbReference>
<keyword evidence="3" id="KW-0874">Quinone</keyword>
<dbReference type="SUPFAM" id="SSF54862">
    <property type="entry name" value="4Fe-4S ferredoxins"/>
    <property type="match status" value="1"/>
</dbReference>
<sequence length="157" mass="17768">MMKPSCTPSKPQNKADHHLQKIITGFTSLLRGMGVTIRYLVSPAKIVTQQYPENRETLQMMARFRGHLVMLHDENDKHNCTACGICEKACPNATISVLTTKDLAGRKVLGRYIYRFSQCTLCNLCVEACPFGAISMGQEFEFAVYDRERLTFILNKT</sequence>
<evidence type="ECO:0000256" key="9">
    <source>
        <dbReference type="ARBA" id="ARBA00023027"/>
    </source>
</evidence>
<evidence type="ECO:0000313" key="13">
    <source>
        <dbReference type="EMBL" id="VAW39185.1"/>
    </source>
</evidence>
<dbReference type="GO" id="GO:0016020">
    <property type="term" value="C:membrane"/>
    <property type="evidence" value="ECO:0007669"/>
    <property type="project" value="InterPro"/>
</dbReference>
<dbReference type="InterPro" id="IPR017896">
    <property type="entry name" value="4Fe4S_Fe-S-bd"/>
</dbReference>
<dbReference type="EC" id="1.6.5.3" evidence="13"/>
<keyword evidence="6" id="KW-1278">Translocase</keyword>
<evidence type="ECO:0000256" key="1">
    <source>
        <dbReference type="ARBA" id="ARBA00022475"/>
    </source>
</evidence>
<keyword evidence="1" id="KW-1003">Cell membrane</keyword>
<evidence type="ECO:0000256" key="8">
    <source>
        <dbReference type="ARBA" id="ARBA00023014"/>
    </source>
</evidence>
<keyword evidence="4" id="KW-0479">Metal-binding</keyword>
<feature type="domain" description="4Fe-4S ferredoxin-type" evidence="12">
    <location>
        <begin position="68"/>
        <end position="100"/>
    </location>
</feature>
<proteinExistence type="predicted"/>
<dbReference type="GO" id="GO:0016651">
    <property type="term" value="F:oxidoreductase activity, acting on NAD(P)H"/>
    <property type="evidence" value="ECO:0007669"/>
    <property type="project" value="InterPro"/>
</dbReference>
<evidence type="ECO:0000256" key="11">
    <source>
        <dbReference type="ARBA" id="ARBA00023136"/>
    </source>
</evidence>
<keyword evidence="8" id="KW-0411">Iron-sulfur</keyword>
<keyword evidence="10 13" id="KW-0830">Ubiquinone</keyword>
<dbReference type="Pfam" id="PF12838">
    <property type="entry name" value="Fer4_7"/>
    <property type="match status" value="1"/>
</dbReference>
<dbReference type="PANTHER" id="PTHR10849">
    <property type="entry name" value="NADH DEHYDROGENASE UBIQUINONE IRON-SULFUR PROTEIN 8, MITOCHONDRIAL"/>
    <property type="match status" value="1"/>
</dbReference>
<gene>
    <name evidence="13" type="ORF">MNBD_DELTA04-1105</name>
</gene>
<evidence type="ECO:0000256" key="6">
    <source>
        <dbReference type="ARBA" id="ARBA00022967"/>
    </source>
</evidence>
<organism evidence="13">
    <name type="scientific">hydrothermal vent metagenome</name>
    <dbReference type="NCBI Taxonomy" id="652676"/>
    <lineage>
        <taxon>unclassified sequences</taxon>
        <taxon>metagenomes</taxon>
        <taxon>ecological metagenomes</taxon>
    </lineage>
</organism>
<keyword evidence="5" id="KW-0677">Repeat</keyword>
<keyword evidence="2" id="KW-0004">4Fe-4S</keyword>
<dbReference type="Gene3D" id="3.30.70.3270">
    <property type="match status" value="1"/>
</dbReference>
<evidence type="ECO:0000256" key="5">
    <source>
        <dbReference type="ARBA" id="ARBA00022737"/>
    </source>
</evidence>
<keyword evidence="7" id="KW-0408">Iron</keyword>
<dbReference type="InterPro" id="IPR010226">
    <property type="entry name" value="NADH_quinone_OxRdtase_chainI"/>
</dbReference>
<keyword evidence="13" id="KW-0560">Oxidoreductase</keyword>
<reference evidence="13" key="1">
    <citation type="submission" date="2018-06" db="EMBL/GenBank/DDBJ databases">
        <authorList>
            <person name="Zhirakovskaya E."/>
        </authorList>
    </citation>
    <scope>NUCLEOTIDE SEQUENCE</scope>
</reference>
<evidence type="ECO:0000259" key="12">
    <source>
        <dbReference type="PROSITE" id="PS51379"/>
    </source>
</evidence>
<evidence type="ECO:0000256" key="7">
    <source>
        <dbReference type="ARBA" id="ARBA00023004"/>
    </source>
</evidence>
<dbReference type="AlphaFoldDB" id="A0A3B0V6H5"/>
<protein>
    <submittedName>
        <fullName evidence="13">NADH-ubiquinone oxidoreductase chain I</fullName>
        <ecNumber evidence="13">1.6.5.3</ecNumber>
    </submittedName>
</protein>
<accession>A0A3B0V6H5</accession>
<evidence type="ECO:0000256" key="4">
    <source>
        <dbReference type="ARBA" id="ARBA00022723"/>
    </source>
</evidence>
<evidence type="ECO:0000256" key="3">
    <source>
        <dbReference type="ARBA" id="ARBA00022719"/>
    </source>
</evidence>
<name>A0A3B0V6H5_9ZZZZ</name>
<evidence type="ECO:0000256" key="10">
    <source>
        <dbReference type="ARBA" id="ARBA00023075"/>
    </source>
</evidence>
<dbReference type="GO" id="GO:0048038">
    <property type="term" value="F:quinone binding"/>
    <property type="evidence" value="ECO:0007669"/>
    <property type="project" value="UniProtKB-KW"/>
</dbReference>
<feature type="domain" description="4Fe-4S ferredoxin-type" evidence="12">
    <location>
        <begin position="110"/>
        <end position="139"/>
    </location>
</feature>